<organism evidence="3 4">
    <name type="scientific">Hafnia paralvei</name>
    <dbReference type="NCBI Taxonomy" id="546367"/>
    <lineage>
        <taxon>Bacteria</taxon>
        <taxon>Pseudomonadati</taxon>
        <taxon>Pseudomonadota</taxon>
        <taxon>Gammaproteobacteria</taxon>
        <taxon>Enterobacterales</taxon>
        <taxon>Hafniaceae</taxon>
        <taxon>Hafnia</taxon>
    </lineage>
</organism>
<gene>
    <name evidence="3" type="ORF">CJD50_11580</name>
</gene>
<dbReference type="RefSeq" id="WP_071887097.1">
    <property type="nucleotide sequence ID" value="NZ_CATYOV010000014.1"/>
</dbReference>
<name>A0A2A2MCK4_9GAMM</name>
<evidence type="ECO:0000313" key="4">
    <source>
        <dbReference type="Proteomes" id="UP000218796"/>
    </source>
</evidence>
<dbReference type="InterPro" id="IPR051910">
    <property type="entry name" value="ComF/GntX_DNA_util-trans"/>
</dbReference>
<dbReference type="InterPro" id="IPR029057">
    <property type="entry name" value="PRTase-like"/>
</dbReference>
<evidence type="ECO:0000256" key="1">
    <source>
        <dbReference type="ARBA" id="ARBA00008007"/>
    </source>
</evidence>
<sequence length="227" mass="26017">MFIISARCWICQLPLRVPIQGICSFCTSASLNTHSVCPRCGLPNGDPKRVCGRCIQKPPYWQQLIFVSDYQPPLSQLIHRLKYQGKWQIGSALARLMLLSYLDARRTRLLPTPDLVTIIPLHRQRQWRRGFNQSDRLAKPLARWLQCPYSPELLKRTRNTRPQQSLSAVRRRRNLRNAFTCQQNPSGKHILLVDDVFTTGSTIGEVSRLLIAQGAKSIQVVCLCRTL</sequence>
<dbReference type="SUPFAM" id="SSF53271">
    <property type="entry name" value="PRTase-like"/>
    <property type="match status" value="1"/>
</dbReference>
<proteinExistence type="inferred from homology"/>
<accession>A0A2A2MCK4</accession>
<dbReference type="CDD" id="cd06223">
    <property type="entry name" value="PRTases_typeI"/>
    <property type="match status" value="1"/>
</dbReference>
<evidence type="ECO:0000313" key="3">
    <source>
        <dbReference type="EMBL" id="PAV96342.1"/>
    </source>
</evidence>
<dbReference type="Pfam" id="PF00156">
    <property type="entry name" value="Pribosyltran"/>
    <property type="match status" value="1"/>
</dbReference>
<comment type="similarity">
    <text evidence="1">Belongs to the ComF/GntX family.</text>
</comment>
<dbReference type="Gene3D" id="3.40.50.2020">
    <property type="match status" value="1"/>
</dbReference>
<reference evidence="3 4" key="1">
    <citation type="submission" date="2017-08" db="EMBL/GenBank/DDBJ databases">
        <title>Draft Genome Sequence of Hafnia alvei CITHA-6 Isolated from Raw Bovine Milk.</title>
        <authorList>
            <person name="Culligan E.P."/>
            <person name="Mcsweeney A."/>
            <person name="O'Doherty C."/>
            <person name="Gleeson E."/>
            <person name="O'Riordan D."/>
            <person name="Sleator R.D."/>
        </authorList>
    </citation>
    <scope>NUCLEOTIDE SEQUENCE [LARGE SCALE GENOMIC DNA]</scope>
    <source>
        <strain evidence="3 4">CITHA-6</strain>
    </source>
</reference>
<dbReference type="PANTHER" id="PTHR47505:SF1">
    <property type="entry name" value="DNA UTILIZATION PROTEIN YHGH"/>
    <property type="match status" value="1"/>
</dbReference>
<keyword evidence="4" id="KW-1185">Reference proteome</keyword>
<dbReference type="Proteomes" id="UP000218796">
    <property type="component" value="Unassembled WGS sequence"/>
</dbReference>
<dbReference type="AlphaFoldDB" id="A0A2A2MCK4"/>
<dbReference type="NCBIfam" id="NF008616">
    <property type="entry name" value="PRK11595.1"/>
    <property type="match status" value="1"/>
</dbReference>
<protein>
    <submittedName>
        <fullName evidence="3">DNA utilization protein GntX</fullName>
    </submittedName>
</protein>
<evidence type="ECO:0000259" key="2">
    <source>
        <dbReference type="Pfam" id="PF00156"/>
    </source>
</evidence>
<dbReference type="KEGG" id="hpar:AL518_20475"/>
<dbReference type="EMBL" id="NQMS01000004">
    <property type="protein sequence ID" value="PAV96342.1"/>
    <property type="molecule type" value="Genomic_DNA"/>
</dbReference>
<dbReference type="OrthoDB" id="9793412at2"/>
<dbReference type="InterPro" id="IPR000836">
    <property type="entry name" value="PRTase_dom"/>
</dbReference>
<comment type="caution">
    <text evidence="3">The sequence shown here is derived from an EMBL/GenBank/DDBJ whole genome shotgun (WGS) entry which is preliminary data.</text>
</comment>
<dbReference type="PANTHER" id="PTHR47505">
    <property type="entry name" value="DNA UTILIZATION PROTEIN YHGH"/>
    <property type="match status" value="1"/>
</dbReference>
<feature type="domain" description="Phosphoribosyltransferase" evidence="2">
    <location>
        <begin position="137"/>
        <end position="225"/>
    </location>
</feature>